<gene>
    <name evidence="1" type="ORF">CVLEPA_LOCUS22948</name>
</gene>
<dbReference type="EMBL" id="CAWYQH010000114">
    <property type="protein sequence ID" value="CAK8690322.1"/>
    <property type="molecule type" value="Genomic_DNA"/>
</dbReference>
<organism evidence="1 2">
    <name type="scientific">Clavelina lepadiformis</name>
    <name type="common">Light-bulb sea squirt</name>
    <name type="synonym">Ascidia lepadiformis</name>
    <dbReference type="NCBI Taxonomy" id="159417"/>
    <lineage>
        <taxon>Eukaryota</taxon>
        <taxon>Metazoa</taxon>
        <taxon>Chordata</taxon>
        <taxon>Tunicata</taxon>
        <taxon>Ascidiacea</taxon>
        <taxon>Aplousobranchia</taxon>
        <taxon>Clavelinidae</taxon>
        <taxon>Clavelina</taxon>
    </lineage>
</organism>
<keyword evidence="2" id="KW-1185">Reference proteome</keyword>
<comment type="caution">
    <text evidence="1">The sequence shown here is derived from an EMBL/GenBank/DDBJ whole genome shotgun (WGS) entry which is preliminary data.</text>
</comment>
<protein>
    <submittedName>
        <fullName evidence="1">Uncharacterized protein</fullName>
    </submittedName>
</protein>
<dbReference type="Proteomes" id="UP001642483">
    <property type="component" value="Unassembled WGS sequence"/>
</dbReference>
<reference evidence="1 2" key="1">
    <citation type="submission" date="2024-02" db="EMBL/GenBank/DDBJ databases">
        <authorList>
            <person name="Daric V."/>
            <person name="Darras S."/>
        </authorList>
    </citation>
    <scope>NUCLEOTIDE SEQUENCE [LARGE SCALE GENOMIC DNA]</scope>
</reference>
<evidence type="ECO:0000313" key="1">
    <source>
        <dbReference type="EMBL" id="CAK8690322.1"/>
    </source>
</evidence>
<proteinExistence type="predicted"/>
<evidence type="ECO:0000313" key="2">
    <source>
        <dbReference type="Proteomes" id="UP001642483"/>
    </source>
</evidence>
<sequence length="70" mass="7768">MSVVTLRSDRVVLEHLPLHQPQLLLPPSLPHAPSSWTVEAEGSLTCSKDRVNFILFQRCGSGDPALCFRL</sequence>
<accession>A0ABP0GEW4</accession>
<name>A0ABP0GEW4_CLALP</name>